<name>A0A1C0TYC0_9GAMM</name>
<gene>
    <name evidence="1" type="ORF">Ppb6_04147</name>
</gene>
<dbReference type="SUPFAM" id="SSF54593">
    <property type="entry name" value="Glyoxalase/Bleomycin resistance protein/Dihydroxybiphenyl dioxygenase"/>
    <property type="match status" value="1"/>
</dbReference>
<dbReference type="PATRIC" id="fig|286156.4.peg.4762"/>
<evidence type="ECO:0000313" key="2">
    <source>
        <dbReference type="Proteomes" id="UP000093476"/>
    </source>
</evidence>
<protein>
    <submittedName>
        <fullName evidence="1">Uncharacterized protein</fullName>
    </submittedName>
</protein>
<dbReference type="InterPro" id="IPR029068">
    <property type="entry name" value="Glyas_Bleomycin-R_OHBP_Dase"/>
</dbReference>
<keyword evidence="2" id="KW-1185">Reference proteome</keyword>
<evidence type="ECO:0000313" key="1">
    <source>
        <dbReference type="EMBL" id="OCQ50658.1"/>
    </source>
</evidence>
<dbReference type="Proteomes" id="UP000093476">
    <property type="component" value="Unassembled WGS sequence"/>
</dbReference>
<comment type="caution">
    <text evidence="1">The sequence shown here is derived from an EMBL/GenBank/DDBJ whole genome shotgun (WGS) entry which is preliminary data.</text>
</comment>
<accession>A0A1C0TYC0</accession>
<dbReference type="InterPro" id="IPR010393">
    <property type="entry name" value="DUF991_YecM-like"/>
</dbReference>
<dbReference type="Gene3D" id="3.10.180.10">
    <property type="entry name" value="2,3-Dihydroxybiphenyl 1,2-Dioxygenase, domain 1"/>
    <property type="match status" value="1"/>
</dbReference>
<dbReference type="EMBL" id="LOMY01000192">
    <property type="protein sequence ID" value="OCQ50658.1"/>
    <property type="molecule type" value="Genomic_DNA"/>
</dbReference>
<reference evidence="1 2" key="1">
    <citation type="submission" date="2015-12" db="EMBL/GenBank/DDBJ databases">
        <title>Genome comparisons provide insights into the role of secondary metabolites in the pathogenic phase of the Photorhabdus life cycle.</title>
        <authorList>
            <person name="Tobias N.J."/>
            <person name="Mishra B."/>
            <person name="Gupta D.K."/>
            <person name="Thines M."/>
            <person name="Stinear T.P."/>
            <person name="Bode H.B."/>
        </authorList>
    </citation>
    <scope>NUCLEOTIDE SEQUENCE [LARGE SCALE GENOMIC DNA]</scope>
    <source>
        <strain evidence="1 2">PB68.1</strain>
    </source>
</reference>
<sequence>MKILKITLLLLFLSFIYWAFGDTFFNWLFPFSIFAQKLVRFKQRLNLRVEQYQADHISLRCHDISVAKLWRKGFLQCSEWKNIYKLKVEILNR</sequence>
<organism evidence="1 2">
    <name type="scientific">Photorhabdus australis subsp. thailandensis</name>
    <dbReference type="NCBI Taxonomy" id="2805096"/>
    <lineage>
        <taxon>Bacteria</taxon>
        <taxon>Pseudomonadati</taxon>
        <taxon>Pseudomonadota</taxon>
        <taxon>Gammaproteobacteria</taxon>
        <taxon>Enterobacterales</taxon>
        <taxon>Morganellaceae</taxon>
        <taxon>Photorhabdus</taxon>
    </lineage>
</organism>
<dbReference type="STRING" id="286156.Ppb6_04147"/>
<proteinExistence type="predicted"/>
<dbReference type="AlphaFoldDB" id="A0A1C0TYC0"/>
<dbReference type="Pfam" id="PF06185">
    <property type="entry name" value="YecM"/>
    <property type="match status" value="1"/>
</dbReference>